<dbReference type="Proteomes" id="UP000774326">
    <property type="component" value="Unassembled WGS sequence"/>
</dbReference>
<sequence>MVEFVDSNPSRPIPNTGANVESPYSMNKTVPLVSPVDESLAEYTPNCSQSIVADASPMSADKELYKSSPTLVGSESGSVSESLSRLKRDPRRRRVPMEGLITLAYFFSSMVRYPSKPELELPPALSLVEQNELSLP</sequence>
<protein>
    <submittedName>
        <fullName evidence="2">Uncharacterized protein</fullName>
    </submittedName>
</protein>
<keyword evidence="3" id="KW-1185">Reference proteome</keyword>
<feature type="region of interest" description="Disordered" evidence="1">
    <location>
        <begin position="1"/>
        <end position="25"/>
    </location>
</feature>
<name>A0A9P8QG21_WICPI</name>
<accession>A0A9P8QG21</accession>
<reference evidence="2" key="2">
    <citation type="submission" date="2021-01" db="EMBL/GenBank/DDBJ databases">
        <authorList>
            <person name="Schikora-Tamarit M.A."/>
        </authorList>
    </citation>
    <scope>NUCLEOTIDE SEQUENCE</scope>
    <source>
        <strain evidence="2">CBS2887</strain>
    </source>
</reference>
<evidence type="ECO:0000313" key="3">
    <source>
        <dbReference type="Proteomes" id="UP000774326"/>
    </source>
</evidence>
<evidence type="ECO:0000256" key="1">
    <source>
        <dbReference type="SAM" id="MobiDB-lite"/>
    </source>
</evidence>
<reference evidence="2" key="1">
    <citation type="journal article" date="2021" name="Open Biol.">
        <title>Shared evolutionary footprints suggest mitochondrial oxidative damage underlies multiple complex I losses in fungi.</title>
        <authorList>
            <person name="Schikora-Tamarit M.A."/>
            <person name="Marcet-Houben M."/>
            <person name="Nosek J."/>
            <person name="Gabaldon T."/>
        </authorList>
    </citation>
    <scope>NUCLEOTIDE SEQUENCE</scope>
    <source>
        <strain evidence="2">CBS2887</strain>
    </source>
</reference>
<evidence type="ECO:0000313" key="2">
    <source>
        <dbReference type="EMBL" id="KAH3688269.1"/>
    </source>
</evidence>
<organism evidence="2 3">
    <name type="scientific">Wickerhamomyces pijperi</name>
    <name type="common">Yeast</name>
    <name type="synonym">Pichia pijperi</name>
    <dbReference type="NCBI Taxonomy" id="599730"/>
    <lineage>
        <taxon>Eukaryota</taxon>
        <taxon>Fungi</taxon>
        <taxon>Dikarya</taxon>
        <taxon>Ascomycota</taxon>
        <taxon>Saccharomycotina</taxon>
        <taxon>Saccharomycetes</taxon>
        <taxon>Phaffomycetales</taxon>
        <taxon>Wickerhamomycetaceae</taxon>
        <taxon>Wickerhamomyces</taxon>
    </lineage>
</organism>
<gene>
    <name evidence="2" type="ORF">WICPIJ_000740</name>
</gene>
<comment type="caution">
    <text evidence="2">The sequence shown here is derived from an EMBL/GenBank/DDBJ whole genome shotgun (WGS) entry which is preliminary data.</text>
</comment>
<proteinExistence type="predicted"/>
<feature type="region of interest" description="Disordered" evidence="1">
    <location>
        <begin position="68"/>
        <end position="90"/>
    </location>
</feature>
<dbReference type="EMBL" id="JAEUBG010000445">
    <property type="protein sequence ID" value="KAH3688269.1"/>
    <property type="molecule type" value="Genomic_DNA"/>
</dbReference>
<feature type="compositionally biased region" description="Polar residues" evidence="1">
    <location>
        <begin position="16"/>
        <end position="25"/>
    </location>
</feature>
<dbReference type="AlphaFoldDB" id="A0A9P8QG21"/>
<feature type="compositionally biased region" description="Low complexity" evidence="1">
    <location>
        <begin position="71"/>
        <end position="83"/>
    </location>
</feature>